<feature type="region of interest" description="Disordered" evidence="1">
    <location>
        <begin position="782"/>
        <end position="852"/>
    </location>
</feature>
<name>A0AAE1H8K9_9NEOP</name>
<comment type="caution">
    <text evidence="4">The sequence shown here is derived from an EMBL/GenBank/DDBJ whole genome shotgun (WGS) entry which is preliminary data.</text>
</comment>
<gene>
    <name evidence="4" type="ORF">KUF71_006353</name>
</gene>
<proteinExistence type="predicted"/>
<sequence>MCTQAGPGGERKIVLLRAFASHPLSNGNKVNIHATRSIVGFFTVFEEGSVSALGCFVESTSRSAELLYHPHIAECRTAPRAAVHPPRPVQRSAPPRSRATARVFCARCALGCASLASLVTRSEWPEMAKSRKRNGYNSRSLGIRGRKIRSLNQRRAQIHQAPGPVDQGDGQVTPPPLAPAPRSPTMPEVGPASPATPRAPPRATAPVSTPRARPPPTPASTPSGSAGPQERPCGVVASTPVANKDPYENVFDGNSSPVSWEPSVGPVRRLDEAMLSTEAIEGRRCILYTQFIEQIKADRLHSPLTNCSFYDSVFVEERIMGFRSEIKYKCTMCQKITVLHTDKVSSREMDVNMAIVAGTVNGGGTFALLESIASSINMMPMTIKTYRRKENKLADIMAREAMDAMILAGQKELELAVDEGDKCADGVPYITVVVDGQWSKRSFGNKYDATSGSATIIGYRTGKVLFTGVKNKRCSVCEYAQRKNIPEEEVRDHACAKNYSGPSTGMEAELIQEGFKRSVLMHNLRFMKYIGDGDSSVEKMLCKDKQPYGATFPVQKIECKNHLLRNLKKSLLQISQNTHLPCPVGLNKQDMVFLRKLVKENTLRLATGVSCASEYRGRTEDVPMHHMRVANLRADILNAPLHTFGDHDKCAEYFCKTRQGASAATAAAVDTAATAGPGSASAPGPSPAAPPPPEVNYVPRLSTAGIWSLIMTAVHRLADKASSLVYNVSNNPCEVANSVIAQKVANKRPYLGGSSSYEMRVNAAALSLNTSGEVLRMVHKSATGGASPGKITVKCMERRKAKRDEKRRRSTQRKLDMQNGVTLPVRRAPAPGPDQHYGLQEESNQPPPADDPVAMQEELAKFKQSLQDSLERAEELKEMAQGTDEWLRERRLRLTAADFGEICKRKPHTSCRVFVHNKLYGNGGKSKEMQHGRMYEPEAKKYLVSEGYDVEECGLFIDQEMPFLGASPDGLIGLEMVLEIKCPYSAFDILTKEEAIVDKVTYLKRVNGEIKLAKDHSYYYQIQGQLHVTQRQKCLFLVYAMHWTHIEEIERDDEFWNRSMRDHLKRFYEEALLPEIVMPLYPHRRSRNDIREAPSILQAQDERRNQQERAEKEKRERLEKREEAKRTREVQKQARKAAAERRREEAEKKKEQRQTKRKDAEGGEEIAQKMRKSD</sequence>
<reference evidence="4" key="2">
    <citation type="journal article" date="2023" name="BMC Genomics">
        <title>Pest status, molecular evolution, and epigenetic factors derived from the genome assembly of Frankliniella fusca, a thysanopteran phytovirus vector.</title>
        <authorList>
            <person name="Catto M.A."/>
            <person name="Labadie P.E."/>
            <person name="Jacobson A.L."/>
            <person name="Kennedy G.G."/>
            <person name="Srinivasan R."/>
            <person name="Hunt B.G."/>
        </authorList>
    </citation>
    <scope>NUCLEOTIDE SEQUENCE</scope>
    <source>
        <strain evidence="4">PL_HMW_Pooled</strain>
    </source>
</reference>
<dbReference type="PANTHER" id="PTHR46609">
    <property type="entry name" value="EXONUCLEASE, PHAGE-TYPE/RECB, C-TERMINAL DOMAIN-CONTAINING PROTEIN"/>
    <property type="match status" value="1"/>
</dbReference>
<dbReference type="InterPro" id="IPR011335">
    <property type="entry name" value="Restrct_endonuc-II-like"/>
</dbReference>
<dbReference type="Proteomes" id="UP001219518">
    <property type="component" value="Unassembled WGS sequence"/>
</dbReference>
<evidence type="ECO:0000256" key="1">
    <source>
        <dbReference type="SAM" id="MobiDB-lite"/>
    </source>
</evidence>
<evidence type="ECO:0000313" key="5">
    <source>
        <dbReference type="Proteomes" id="UP001219518"/>
    </source>
</evidence>
<dbReference type="InterPro" id="IPR049012">
    <property type="entry name" value="Mutator_transp_dom"/>
</dbReference>
<evidence type="ECO:0000313" key="4">
    <source>
        <dbReference type="EMBL" id="KAK3916721.1"/>
    </source>
</evidence>
<dbReference type="SUPFAM" id="SSF52980">
    <property type="entry name" value="Restriction endonuclease-like"/>
    <property type="match status" value="1"/>
</dbReference>
<dbReference type="Pfam" id="PF09588">
    <property type="entry name" value="YqaJ"/>
    <property type="match status" value="1"/>
</dbReference>
<dbReference type="Gene3D" id="3.90.320.10">
    <property type="match status" value="1"/>
</dbReference>
<feature type="domain" description="Mutator-like transposase" evidence="3">
    <location>
        <begin position="291"/>
        <end position="655"/>
    </location>
</feature>
<feature type="domain" description="YqaJ viral recombinase" evidence="2">
    <location>
        <begin position="885"/>
        <end position="1031"/>
    </location>
</feature>
<feature type="compositionally biased region" description="Low complexity" evidence="1">
    <location>
        <begin position="185"/>
        <end position="211"/>
    </location>
</feature>
<dbReference type="Pfam" id="PF20700">
    <property type="entry name" value="Mutator"/>
    <property type="match status" value="1"/>
</dbReference>
<feature type="region of interest" description="Disordered" evidence="1">
    <location>
        <begin position="126"/>
        <end position="234"/>
    </location>
</feature>
<protein>
    <recommendedName>
        <fullName evidence="6">YqaJ viral recombinase domain-containing protein</fullName>
    </recommendedName>
</protein>
<feature type="compositionally biased region" description="Basic and acidic residues" evidence="1">
    <location>
        <begin position="1100"/>
        <end position="1174"/>
    </location>
</feature>
<evidence type="ECO:0000259" key="3">
    <source>
        <dbReference type="Pfam" id="PF20700"/>
    </source>
</evidence>
<dbReference type="PANTHER" id="PTHR46609:SF8">
    <property type="entry name" value="YQAJ VIRAL RECOMBINASE DOMAIN-CONTAINING PROTEIN"/>
    <property type="match status" value="1"/>
</dbReference>
<dbReference type="InterPro" id="IPR051703">
    <property type="entry name" value="NF-kappa-B_Signaling_Reg"/>
</dbReference>
<dbReference type="CDD" id="cd22343">
    <property type="entry name" value="PDDEXK_lambda_exonuclease-like"/>
    <property type="match status" value="1"/>
</dbReference>
<keyword evidence="5" id="KW-1185">Reference proteome</keyword>
<dbReference type="AlphaFoldDB" id="A0AAE1H8K9"/>
<feature type="region of interest" description="Disordered" evidence="1">
    <location>
        <begin position="1093"/>
        <end position="1174"/>
    </location>
</feature>
<reference evidence="4" key="1">
    <citation type="submission" date="2021-07" db="EMBL/GenBank/DDBJ databases">
        <authorList>
            <person name="Catto M.A."/>
            <person name="Jacobson A."/>
            <person name="Kennedy G."/>
            <person name="Labadie P."/>
            <person name="Hunt B.G."/>
            <person name="Srinivasan R."/>
        </authorList>
    </citation>
    <scope>NUCLEOTIDE SEQUENCE</scope>
    <source>
        <strain evidence="4">PL_HMW_Pooled</strain>
        <tissue evidence="4">Head</tissue>
    </source>
</reference>
<dbReference type="EMBL" id="JAHWGI010000575">
    <property type="protein sequence ID" value="KAK3916721.1"/>
    <property type="molecule type" value="Genomic_DNA"/>
</dbReference>
<organism evidence="4 5">
    <name type="scientific">Frankliniella fusca</name>
    <dbReference type="NCBI Taxonomy" id="407009"/>
    <lineage>
        <taxon>Eukaryota</taxon>
        <taxon>Metazoa</taxon>
        <taxon>Ecdysozoa</taxon>
        <taxon>Arthropoda</taxon>
        <taxon>Hexapoda</taxon>
        <taxon>Insecta</taxon>
        <taxon>Pterygota</taxon>
        <taxon>Neoptera</taxon>
        <taxon>Paraneoptera</taxon>
        <taxon>Thysanoptera</taxon>
        <taxon>Terebrantia</taxon>
        <taxon>Thripoidea</taxon>
        <taxon>Thripidae</taxon>
        <taxon>Frankliniella</taxon>
    </lineage>
</organism>
<dbReference type="GO" id="GO:0006281">
    <property type="term" value="P:DNA repair"/>
    <property type="evidence" value="ECO:0007669"/>
    <property type="project" value="UniProtKB-ARBA"/>
</dbReference>
<feature type="compositionally biased region" description="Pro residues" evidence="1">
    <location>
        <begin position="173"/>
        <end position="184"/>
    </location>
</feature>
<feature type="compositionally biased region" description="Basic and acidic residues" evidence="1">
    <location>
        <begin position="795"/>
        <end position="804"/>
    </location>
</feature>
<dbReference type="InterPro" id="IPR011604">
    <property type="entry name" value="PDDEXK-like_dom_sf"/>
</dbReference>
<dbReference type="InterPro" id="IPR019080">
    <property type="entry name" value="YqaJ_viral_recombinase"/>
</dbReference>
<evidence type="ECO:0000259" key="2">
    <source>
        <dbReference type="Pfam" id="PF09588"/>
    </source>
</evidence>
<accession>A0AAE1H8K9</accession>
<evidence type="ECO:0008006" key="6">
    <source>
        <dbReference type="Google" id="ProtNLM"/>
    </source>
</evidence>